<dbReference type="AlphaFoldDB" id="A0A1G7WD09"/>
<proteinExistence type="predicted"/>
<protein>
    <submittedName>
        <fullName evidence="1">Uncharacterized protein</fullName>
    </submittedName>
</protein>
<evidence type="ECO:0000313" key="1">
    <source>
        <dbReference type="EMBL" id="SDG69882.1"/>
    </source>
</evidence>
<dbReference type="OrthoDB" id="3654766at2"/>
<name>A0A1G7WD09_9ACTN</name>
<reference evidence="2" key="1">
    <citation type="submission" date="2016-10" db="EMBL/GenBank/DDBJ databases">
        <authorList>
            <person name="Varghese N."/>
            <person name="Submissions S."/>
        </authorList>
    </citation>
    <scope>NUCLEOTIDE SEQUENCE [LARGE SCALE GENOMIC DNA]</scope>
    <source>
        <strain evidence="2">DSM 44526</strain>
    </source>
</reference>
<organism evidence="1 2">
    <name type="scientific">Klenkia brasiliensis</name>
    <dbReference type="NCBI Taxonomy" id="333142"/>
    <lineage>
        <taxon>Bacteria</taxon>
        <taxon>Bacillati</taxon>
        <taxon>Actinomycetota</taxon>
        <taxon>Actinomycetes</taxon>
        <taxon>Geodermatophilales</taxon>
        <taxon>Geodermatophilaceae</taxon>
        <taxon>Klenkia</taxon>
    </lineage>
</organism>
<keyword evidence="2" id="KW-1185">Reference proteome</keyword>
<dbReference type="RefSeq" id="WP_091065429.1">
    <property type="nucleotide sequence ID" value="NZ_FNCF01000005.1"/>
</dbReference>
<gene>
    <name evidence="1" type="ORF">SAMN05660324_3284</name>
</gene>
<accession>A0A1G7WD09</accession>
<dbReference type="EMBL" id="FNCF01000005">
    <property type="protein sequence ID" value="SDG69882.1"/>
    <property type="molecule type" value="Genomic_DNA"/>
</dbReference>
<dbReference type="Proteomes" id="UP000198863">
    <property type="component" value="Unassembled WGS sequence"/>
</dbReference>
<sequence length="480" mass="51127">MTDPLRLAFAEVHRSRPRALVSPFGRVHRPGPLHLVPGARTDLGSAPPAPFWAVTADVARIDPGAGVALGVAGPGGSVLLRRAPDGDRWLVEVSGVVVCSAPLPPEPAHRVAVVGNENQVTVLTAPAGSSDEGSWRPLVTEREAVRRVLDLRRADVLAGLRFVVEADGTGTVELADLLAGSFGAAGVRDPQVVTTTDGRPLVRDGRLLLTMTCAGLGFFQQAHWGVWALDPADPGSLEQVGELFSRRDGLVLGDHAGHVVVDEDTGVATVLVSTWGDHDPGRGVHVRAVRTTADVLLGTHVLGTERVDLPTEVSAWDPTLARVGGRWHLGFVECPSFGPPRYEFHPALAATDDPDPLRGLRRVGGDPGRSQTEGTVWQRFGDGWYLLASDGDARTYPVYDAQLRERGLLQAPYGTNIPHPMVVPAAGAWWVVTFDGTPWGDDVLGYGTHGDLVVMRADPPGRPSLRARAGAVRRRLTRGA</sequence>
<evidence type="ECO:0000313" key="2">
    <source>
        <dbReference type="Proteomes" id="UP000198863"/>
    </source>
</evidence>